<evidence type="ECO:0000313" key="3">
    <source>
        <dbReference type="Proteomes" id="UP000037247"/>
    </source>
</evidence>
<gene>
    <name evidence="2" type="ORF">ABW18_20175</name>
</gene>
<dbReference type="SUPFAM" id="SSF52980">
    <property type="entry name" value="Restriction endonuclease-like"/>
    <property type="match status" value="1"/>
</dbReference>
<sequence>MTPFDASPVDSPEVVKRRATLSVTGISASEFDSTFRRLRGSGYILKSTLMTARQRIVAVAQQAQGDVVVAGMAALIMHGSVWYDEDFTIELIRGTSCSGRPAKGSVTHRLDLDPADIVTIDGIKVTSAIRTAFDIGRIRFASRALGYLDALARATDLDVAALEKYTATQKGRRNVVQLRRLIPLIDSRIESPTEAWLLLTILEGGLPAPDLQIEVRDGTGEIYARIDMGYEALKIGIEYDGEYHTRPGQQVRDAERRARLHDDGWLMIYVDKAKLRDNPYAVLAEIRQALHRRGAYFD</sequence>
<comment type="caution">
    <text evidence="2">The sequence shown here is derived from an EMBL/GenBank/DDBJ whole genome shotgun (WGS) entry which is preliminary data.</text>
</comment>
<dbReference type="Pfam" id="PF04480">
    <property type="entry name" value="DUF559"/>
    <property type="match status" value="1"/>
</dbReference>
<dbReference type="Gene3D" id="3.40.960.10">
    <property type="entry name" value="VSR Endonuclease"/>
    <property type="match status" value="1"/>
</dbReference>
<dbReference type="InterPro" id="IPR007569">
    <property type="entry name" value="DUF559"/>
</dbReference>
<accession>A0ABR5I7B4</accession>
<evidence type="ECO:0000259" key="1">
    <source>
        <dbReference type="Pfam" id="PF04480"/>
    </source>
</evidence>
<evidence type="ECO:0000313" key="2">
    <source>
        <dbReference type="EMBL" id="KNA89583.1"/>
    </source>
</evidence>
<dbReference type="EMBL" id="LDTZ01000024">
    <property type="protein sequence ID" value="KNA89583.1"/>
    <property type="molecule type" value="Genomic_DNA"/>
</dbReference>
<proteinExistence type="predicted"/>
<feature type="domain" description="DUF559" evidence="1">
    <location>
        <begin position="227"/>
        <end position="290"/>
    </location>
</feature>
<protein>
    <recommendedName>
        <fullName evidence="1">DUF559 domain-containing protein</fullName>
    </recommendedName>
</protein>
<name>A0ABR5I7B4_9ACTN</name>
<keyword evidence="3" id="KW-1185">Reference proteome</keyword>
<dbReference type="InterPro" id="IPR011335">
    <property type="entry name" value="Restrct_endonuc-II-like"/>
</dbReference>
<dbReference type="Proteomes" id="UP000037247">
    <property type="component" value="Unassembled WGS sequence"/>
</dbReference>
<organism evidence="2 3">
    <name type="scientific">Gordonia jacobaea</name>
    <dbReference type="NCBI Taxonomy" id="122202"/>
    <lineage>
        <taxon>Bacteria</taxon>
        <taxon>Bacillati</taxon>
        <taxon>Actinomycetota</taxon>
        <taxon>Actinomycetes</taxon>
        <taxon>Mycobacteriales</taxon>
        <taxon>Gordoniaceae</taxon>
        <taxon>Gordonia</taxon>
    </lineage>
</organism>
<reference evidence="2 3" key="1">
    <citation type="submission" date="2015-05" db="EMBL/GenBank/DDBJ databases">
        <title>Draft genome sequence of the bacterium Gordonia jacobaea a new member of the Gordonia genus.</title>
        <authorList>
            <person name="Jimenez-Galisteo G."/>
            <person name="Dominguez A."/>
            <person name="Munoz E."/>
            <person name="Vinas M."/>
        </authorList>
    </citation>
    <scope>NUCLEOTIDE SEQUENCE [LARGE SCALE GENOMIC DNA]</scope>
    <source>
        <strain evidence="3">mv1</strain>
    </source>
</reference>